<dbReference type="Proteomes" id="UP000007797">
    <property type="component" value="Unassembled WGS sequence"/>
</dbReference>
<sequence>MSMNNQVVVSASLLYYLYKVNMYTTRDQYLDIKQQTGAFYGDPTLFQQNRKGFTDAFASNTFIKTLKTNYTFFQLDSVSTNIFSQSLEKLEIIQFSWYPFDYCQLTIESLLEMIRTNSHKNLKKLSLTWVGKNKDLENSFINAMTLNTTIDKLCLKESNSSFIKPIFKFIRGKGWLSINPNDCRPLHTL</sequence>
<dbReference type="GeneID" id="14867516"/>
<dbReference type="RefSeq" id="XP_004354453.1">
    <property type="nucleotide sequence ID" value="XM_004354401.1"/>
</dbReference>
<dbReference type="KEGG" id="dfa:DFA_10553"/>
<evidence type="ECO:0000313" key="1">
    <source>
        <dbReference type="EMBL" id="EGG15711.1"/>
    </source>
</evidence>
<dbReference type="EMBL" id="GL883026">
    <property type="protein sequence ID" value="EGG15711.1"/>
    <property type="molecule type" value="Genomic_DNA"/>
</dbReference>
<keyword evidence="2" id="KW-1185">Reference proteome</keyword>
<name>F4QAJ2_CACFS</name>
<protein>
    <submittedName>
        <fullName evidence="1">Uncharacterized protein</fullName>
    </submittedName>
</protein>
<reference evidence="2" key="1">
    <citation type="journal article" date="2011" name="Genome Res.">
        <title>Phylogeny-wide analysis of social amoeba genomes highlights ancient origins for complex intercellular communication.</title>
        <authorList>
            <person name="Heidel A.J."/>
            <person name="Lawal H.M."/>
            <person name="Felder M."/>
            <person name="Schilde C."/>
            <person name="Helps N.R."/>
            <person name="Tunggal B."/>
            <person name="Rivero F."/>
            <person name="John U."/>
            <person name="Schleicher M."/>
            <person name="Eichinger L."/>
            <person name="Platzer M."/>
            <person name="Noegel A.A."/>
            <person name="Schaap P."/>
            <person name="Gloeckner G."/>
        </authorList>
    </citation>
    <scope>NUCLEOTIDE SEQUENCE [LARGE SCALE GENOMIC DNA]</scope>
    <source>
        <strain evidence="2">SH3</strain>
    </source>
</reference>
<organism evidence="1 2">
    <name type="scientific">Cavenderia fasciculata</name>
    <name type="common">Slime mold</name>
    <name type="synonym">Dictyostelium fasciculatum</name>
    <dbReference type="NCBI Taxonomy" id="261658"/>
    <lineage>
        <taxon>Eukaryota</taxon>
        <taxon>Amoebozoa</taxon>
        <taxon>Evosea</taxon>
        <taxon>Eumycetozoa</taxon>
        <taxon>Dictyostelia</taxon>
        <taxon>Acytosteliales</taxon>
        <taxon>Cavenderiaceae</taxon>
        <taxon>Cavenderia</taxon>
    </lineage>
</organism>
<accession>F4QAJ2</accession>
<evidence type="ECO:0000313" key="2">
    <source>
        <dbReference type="Proteomes" id="UP000007797"/>
    </source>
</evidence>
<dbReference type="AlphaFoldDB" id="F4QAJ2"/>
<gene>
    <name evidence="1" type="ORF">DFA_10553</name>
</gene>
<proteinExistence type="predicted"/>